<evidence type="ECO:0000256" key="4">
    <source>
        <dbReference type="ARBA" id="ARBA00023136"/>
    </source>
</evidence>
<organism evidence="7 8">
    <name type="scientific">Cyanidiococcus yangmingshanensis</name>
    <dbReference type="NCBI Taxonomy" id="2690220"/>
    <lineage>
        <taxon>Eukaryota</taxon>
        <taxon>Rhodophyta</taxon>
        <taxon>Bangiophyceae</taxon>
        <taxon>Cyanidiales</taxon>
        <taxon>Cyanidiaceae</taxon>
        <taxon>Cyanidiococcus</taxon>
    </lineage>
</organism>
<dbReference type="AlphaFoldDB" id="A0A7J7IKK9"/>
<feature type="domain" description="Fatty acid hydroxylase" evidence="6">
    <location>
        <begin position="128"/>
        <end position="259"/>
    </location>
</feature>
<proteinExistence type="predicted"/>
<evidence type="ECO:0000313" key="8">
    <source>
        <dbReference type="Proteomes" id="UP000530660"/>
    </source>
</evidence>
<dbReference type="PANTHER" id="PTHR11863">
    <property type="entry name" value="STEROL DESATURASE"/>
    <property type="match status" value="1"/>
</dbReference>
<evidence type="ECO:0000256" key="2">
    <source>
        <dbReference type="ARBA" id="ARBA00022692"/>
    </source>
</evidence>
<dbReference type="GO" id="GO:0016020">
    <property type="term" value="C:membrane"/>
    <property type="evidence" value="ECO:0007669"/>
    <property type="project" value="UniProtKB-SubCell"/>
</dbReference>
<dbReference type="Proteomes" id="UP000530660">
    <property type="component" value="Unassembled WGS sequence"/>
</dbReference>
<sequence length="272" mass="31525">MILELAVLGLIASWGGLQHLWTVLCRRSTEFQMTVGGLFAALVLGYFMGCVPYLVLDVWRPGLARDAKVQKQWYPGARALLRCTVSLIFLFLGVMLPLIASSYPIFRWVGVRRDPPLPRADVVVLQVITCFVIEDFGNYWIHRWLHTPWLYRHIHYWHHQWSAPFSLAATDAHPLEVILLGVPTIAGPVLLSSHLFTTLVWMMLRQYEAIDIHSGYEFRWNLNCYLPFYGGTEHHDYHHYLYSGNYASIFTFCDEIYGTNLAYKQRKTAKSR</sequence>
<feature type="transmembrane region" description="Helical" evidence="5">
    <location>
        <begin position="185"/>
        <end position="204"/>
    </location>
</feature>
<dbReference type="GO" id="GO:0005506">
    <property type="term" value="F:iron ion binding"/>
    <property type="evidence" value="ECO:0007669"/>
    <property type="project" value="InterPro"/>
</dbReference>
<dbReference type="GO" id="GO:0016491">
    <property type="term" value="F:oxidoreductase activity"/>
    <property type="evidence" value="ECO:0007669"/>
    <property type="project" value="InterPro"/>
</dbReference>
<dbReference type="Pfam" id="PF04116">
    <property type="entry name" value="FA_hydroxylase"/>
    <property type="match status" value="1"/>
</dbReference>
<protein>
    <recommendedName>
        <fullName evidence="6">Fatty acid hydroxylase domain-containing protein</fullName>
    </recommendedName>
</protein>
<keyword evidence="3 5" id="KW-1133">Transmembrane helix</keyword>
<feature type="transmembrane region" description="Helical" evidence="5">
    <location>
        <begin position="79"/>
        <end position="100"/>
    </location>
</feature>
<reference evidence="7 8" key="1">
    <citation type="journal article" date="2020" name="J. Phycol.">
        <title>Comparative genome analysis reveals Cyanidiococcus gen. nov., a new extremophilic red algal genus sister to Cyanidioschyzon (Cyanidioschyzonaceae, Rhodophyta).</title>
        <authorList>
            <person name="Liu S.-L."/>
            <person name="Chiang Y.-R."/>
            <person name="Yoon H.S."/>
            <person name="Fu H.-Y."/>
        </authorList>
    </citation>
    <scope>NUCLEOTIDE SEQUENCE [LARGE SCALE GENOMIC DNA]</scope>
    <source>
        <strain evidence="7 8">THAL066</strain>
    </source>
</reference>
<keyword evidence="4 5" id="KW-0472">Membrane</keyword>
<evidence type="ECO:0000259" key="6">
    <source>
        <dbReference type="Pfam" id="PF04116"/>
    </source>
</evidence>
<dbReference type="EMBL" id="VWRR01000007">
    <property type="protein sequence ID" value="KAF6003260.1"/>
    <property type="molecule type" value="Genomic_DNA"/>
</dbReference>
<comment type="subcellular location">
    <subcellularLocation>
        <location evidence="1">Membrane</location>
    </subcellularLocation>
</comment>
<dbReference type="GO" id="GO:0008610">
    <property type="term" value="P:lipid biosynthetic process"/>
    <property type="evidence" value="ECO:0007669"/>
    <property type="project" value="InterPro"/>
</dbReference>
<dbReference type="InterPro" id="IPR006694">
    <property type="entry name" value="Fatty_acid_hydroxylase"/>
</dbReference>
<evidence type="ECO:0000256" key="3">
    <source>
        <dbReference type="ARBA" id="ARBA00022989"/>
    </source>
</evidence>
<gene>
    <name evidence="7" type="ORF">F1559_002269</name>
</gene>
<keyword evidence="2 5" id="KW-0812">Transmembrane</keyword>
<comment type="caution">
    <text evidence="7">The sequence shown here is derived from an EMBL/GenBank/DDBJ whole genome shotgun (WGS) entry which is preliminary data.</text>
</comment>
<evidence type="ECO:0000256" key="5">
    <source>
        <dbReference type="SAM" id="Phobius"/>
    </source>
</evidence>
<dbReference type="InterPro" id="IPR050307">
    <property type="entry name" value="Sterol_Desaturase_Related"/>
</dbReference>
<dbReference type="OrthoDB" id="1658724at2759"/>
<name>A0A7J7IKK9_9RHOD</name>
<keyword evidence="8" id="KW-1185">Reference proteome</keyword>
<evidence type="ECO:0000313" key="7">
    <source>
        <dbReference type="EMBL" id="KAF6003260.1"/>
    </source>
</evidence>
<accession>A0A7J7IKK9</accession>
<evidence type="ECO:0000256" key="1">
    <source>
        <dbReference type="ARBA" id="ARBA00004370"/>
    </source>
</evidence>
<feature type="transmembrane region" description="Helical" evidence="5">
    <location>
        <begin position="35"/>
        <end position="59"/>
    </location>
</feature>